<dbReference type="Pfam" id="PF00255">
    <property type="entry name" value="GSHPx"/>
    <property type="match status" value="1"/>
</dbReference>
<reference evidence="6 7" key="1">
    <citation type="submission" date="2019-05" db="EMBL/GenBank/DDBJ databases">
        <authorList>
            <person name="Pankratov T."/>
            <person name="Grouzdev D."/>
        </authorList>
    </citation>
    <scope>NUCLEOTIDE SEQUENCE [LARGE SCALE GENOMIC DNA]</scope>
    <source>
        <strain evidence="6 7">KEBCLARHB70R</strain>
    </source>
</reference>
<dbReference type="GO" id="GO:0034599">
    <property type="term" value="P:cellular response to oxidative stress"/>
    <property type="evidence" value="ECO:0007669"/>
    <property type="project" value="TreeGrafter"/>
</dbReference>
<keyword evidence="3 5" id="KW-0560">Oxidoreductase</keyword>
<dbReference type="PANTHER" id="PTHR11592">
    <property type="entry name" value="GLUTATHIONE PEROXIDASE"/>
    <property type="match status" value="1"/>
</dbReference>
<comment type="caution">
    <text evidence="6">The sequence shown here is derived from an EMBL/GenBank/DDBJ whole genome shotgun (WGS) entry which is preliminary data.</text>
</comment>
<dbReference type="PROSITE" id="PS51355">
    <property type="entry name" value="GLUTATHIONE_PEROXID_3"/>
    <property type="match status" value="1"/>
</dbReference>
<dbReference type="AlphaFoldDB" id="A0A5R9JA67"/>
<accession>A0A5R9JA67</accession>
<dbReference type="InterPro" id="IPR029759">
    <property type="entry name" value="GPX_AS"/>
</dbReference>
<name>A0A5R9JA67_9PROT</name>
<dbReference type="InterPro" id="IPR000889">
    <property type="entry name" value="Glutathione_peroxidase"/>
</dbReference>
<dbReference type="InterPro" id="IPR036249">
    <property type="entry name" value="Thioredoxin-like_sf"/>
</dbReference>
<evidence type="ECO:0000313" key="7">
    <source>
        <dbReference type="Proteomes" id="UP000305654"/>
    </source>
</evidence>
<evidence type="ECO:0000313" key="6">
    <source>
        <dbReference type="EMBL" id="TLU73703.1"/>
    </source>
</evidence>
<dbReference type="Gene3D" id="3.40.30.10">
    <property type="entry name" value="Glutaredoxin"/>
    <property type="match status" value="1"/>
</dbReference>
<evidence type="ECO:0000256" key="3">
    <source>
        <dbReference type="ARBA" id="ARBA00023002"/>
    </source>
</evidence>
<organism evidence="6 7">
    <name type="scientific">Lichenicoccus roseus</name>
    <dbReference type="NCBI Taxonomy" id="2683649"/>
    <lineage>
        <taxon>Bacteria</taxon>
        <taxon>Pseudomonadati</taxon>
        <taxon>Pseudomonadota</taxon>
        <taxon>Alphaproteobacteria</taxon>
        <taxon>Acetobacterales</taxon>
        <taxon>Acetobacteraceae</taxon>
        <taxon>Lichenicoccus</taxon>
    </lineage>
</organism>
<keyword evidence="2 5" id="KW-0575">Peroxidase</keyword>
<dbReference type="CDD" id="cd00340">
    <property type="entry name" value="GSH_Peroxidase"/>
    <property type="match status" value="1"/>
</dbReference>
<evidence type="ECO:0000256" key="4">
    <source>
        <dbReference type="PIRSR" id="PIRSR000303-1"/>
    </source>
</evidence>
<keyword evidence="7" id="KW-1185">Reference proteome</keyword>
<dbReference type="PANTHER" id="PTHR11592:SF78">
    <property type="entry name" value="GLUTATHIONE PEROXIDASE"/>
    <property type="match status" value="1"/>
</dbReference>
<dbReference type="PIRSF" id="PIRSF000303">
    <property type="entry name" value="Glutathion_perox"/>
    <property type="match status" value="1"/>
</dbReference>
<gene>
    <name evidence="6" type="ORF">FE263_00215</name>
</gene>
<dbReference type="SUPFAM" id="SSF52833">
    <property type="entry name" value="Thioredoxin-like"/>
    <property type="match status" value="1"/>
</dbReference>
<evidence type="ECO:0000256" key="1">
    <source>
        <dbReference type="ARBA" id="ARBA00006926"/>
    </source>
</evidence>
<evidence type="ECO:0000256" key="2">
    <source>
        <dbReference type="ARBA" id="ARBA00022559"/>
    </source>
</evidence>
<feature type="active site" evidence="4">
    <location>
        <position position="42"/>
    </location>
</feature>
<dbReference type="GO" id="GO:0004601">
    <property type="term" value="F:peroxidase activity"/>
    <property type="evidence" value="ECO:0007669"/>
    <property type="project" value="UniProtKB-KW"/>
</dbReference>
<dbReference type="EMBL" id="VCDI01000001">
    <property type="protein sequence ID" value="TLU73703.1"/>
    <property type="molecule type" value="Genomic_DNA"/>
</dbReference>
<dbReference type="PROSITE" id="PS00460">
    <property type="entry name" value="GLUTATHIONE_PEROXID_1"/>
    <property type="match status" value="1"/>
</dbReference>
<protein>
    <recommendedName>
        <fullName evidence="5">Glutathione peroxidase</fullName>
    </recommendedName>
</protein>
<evidence type="ECO:0000256" key="5">
    <source>
        <dbReference type="RuleBase" id="RU000499"/>
    </source>
</evidence>
<dbReference type="PRINTS" id="PR01011">
    <property type="entry name" value="GLUTPROXDASE"/>
</dbReference>
<dbReference type="OrthoDB" id="9785502at2"/>
<dbReference type="Proteomes" id="UP000305654">
    <property type="component" value="Unassembled WGS sequence"/>
</dbReference>
<comment type="similarity">
    <text evidence="1 5">Belongs to the glutathione peroxidase family.</text>
</comment>
<proteinExistence type="inferred from homology"/>
<sequence length="167" mass="18756">MDMPMPQQTAHDYSLDLLEGGALPLSRYAGQPVLLVNTASKCGFTPQYEELQAVWSHYRGRGLVVIGTPCNDFGRQEPGSAEEIQAFCARNYGVSFPMAAKLHVSGPEAHPLYRWLAQQGGVLSKPRWNFYKYLIGRDGRLQTWFTSVTKPMNHRVRTAIDRAILSE</sequence>